<dbReference type="CDD" id="cd01392">
    <property type="entry name" value="HTH_LacI"/>
    <property type="match status" value="1"/>
</dbReference>
<dbReference type="SUPFAM" id="SSF53822">
    <property type="entry name" value="Periplasmic binding protein-like I"/>
    <property type="match status" value="1"/>
</dbReference>
<keyword evidence="8" id="KW-1185">Reference proteome</keyword>
<dbReference type="Pfam" id="PF13377">
    <property type="entry name" value="Peripla_BP_3"/>
    <property type="match status" value="1"/>
</dbReference>
<dbReference type="Pfam" id="PF00356">
    <property type="entry name" value="LacI"/>
    <property type="match status" value="1"/>
</dbReference>
<accession>A0A505DRA3</accession>
<keyword evidence="1" id="KW-0678">Repressor</keyword>
<evidence type="ECO:0000313" key="7">
    <source>
        <dbReference type="EMBL" id="TPQ23831.1"/>
    </source>
</evidence>
<gene>
    <name evidence="7" type="ORF">FGD71_001735</name>
</gene>
<evidence type="ECO:0000256" key="1">
    <source>
        <dbReference type="ARBA" id="ARBA00022491"/>
    </source>
</evidence>
<dbReference type="PANTHER" id="PTHR30146:SF148">
    <property type="entry name" value="HTH-TYPE TRANSCRIPTIONAL REPRESSOR PURR-RELATED"/>
    <property type="match status" value="1"/>
</dbReference>
<keyword evidence="4" id="KW-0804">Transcription</keyword>
<dbReference type="OrthoDB" id="3467214at2"/>
<dbReference type="InterPro" id="IPR010982">
    <property type="entry name" value="Lambda_DNA-bd_dom_sf"/>
</dbReference>
<feature type="domain" description="HTH lacI-type" evidence="6">
    <location>
        <begin position="4"/>
        <end position="58"/>
    </location>
</feature>
<dbReference type="PROSITE" id="PS50932">
    <property type="entry name" value="HTH_LACI_2"/>
    <property type="match status" value="1"/>
</dbReference>
<proteinExistence type="predicted"/>
<keyword evidence="3" id="KW-0238">DNA-binding</keyword>
<dbReference type="CDD" id="cd06289">
    <property type="entry name" value="PBP1_MalI-like"/>
    <property type="match status" value="1"/>
</dbReference>
<evidence type="ECO:0000256" key="2">
    <source>
        <dbReference type="ARBA" id="ARBA00023015"/>
    </source>
</evidence>
<protein>
    <submittedName>
        <fullName evidence="7">LacI family transcriptional regulator</fullName>
    </submittedName>
</protein>
<evidence type="ECO:0000256" key="4">
    <source>
        <dbReference type="ARBA" id="ARBA00023163"/>
    </source>
</evidence>
<dbReference type="AlphaFoldDB" id="A0A505DRA3"/>
<dbReference type="EMBL" id="VCHX02000035">
    <property type="protein sequence ID" value="TPQ23831.1"/>
    <property type="molecule type" value="Genomic_DNA"/>
</dbReference>
<sequence>MPRVTLSDVAAASGVSKATVSLVVRDSSRVSAATKARVREAMEQLGYVYDRRAANLRAQRSMTVALVATNVRNPYFAELTMAIERVLYKRGYTLLLGYSHDDQERQTRLLEAMSEHRVDGMLLVPSYDTSGDMLQKSLGASGTPHVLVTRHVPSHQADYIGVDNRAAGQLLGDHLVRSGRQHVAFLGGPPRSTARVEREQGLRTALEGHGLALDPALSIATSADRDGGERAVELLAETGRPYDAIVCYSDVVAFGAISALRARGVEAGREVAVAGFDDVPDAALQHPSLTTVATHPDQTGAEAAELLLRRIEEPDLQPHTVLLTPELKVRESTRSQDGSAPHTPDTR</sequence>
<dbReference type="RefSeq" id="WP_119098559.1">
    <property type="nucleotide sequence ID" value="NZ_QXMJ01000035.1"/>
</dbReference>
<dbReference type="SMART" id="SM00354">
    <property type="entry name" value="HTH_LACI"/>
    <property type="match status" value="1"/>
</dbReference>
<organism evidence="7 8">
    <name type="scientific">Streptomyces sporangiiformans</name>
    <dbReference type="NCBI Taxonomy" id="2315329"/>
    <lineage>
        <taxon>Bacteria</taxon>
        <taxon>Bacillati</taxon>
        <taxon>Actinomycetota</taxon>
        <taxon>Actinomycetes</taxon>
        <taxon>Kitasatosporales</taxon>
        <taxon>Streptomycetaceae</taxon>
        <taxon>Streptomyces</taxon>
    </lineage>
</organism>
<name>A0A505DRA3_9ACTN</name>
<dbReference type="Gene3D" id="1.10.260.40">
    <property type="entry name" value="lambda repressor-like DNA-binding domains"/>
    <property type="match status" value="1"/>
</dbReference>
<evidence type="ECO:0000259" key="6">
    <source>
        <dbReference type="PROSITE" id="PS50932"/>
    </source>
</evidence>
<keyword evidence="2" id="KW-0805">Transcription regulation</keyword>
<dbReference type="SUPFAM" id="SSF47413">
    <property type="entry name" value="lambda repressor-like DNA-binding domains"/>
    <property type="match status" value="1"/>
</dbReference>
<dbReference type="Gene3D" id="3.40.50.2300">
    <property type="match status" value="2"/>
</dbReference>
<evidence type="ECO:0000256" key="3">
    <source>
        <dbReference type="ARBA" id="ARBA00023125"/>
    </source>
</evidence>
<dbReference type="PROSITE" id="PS00356">
    <property type="entry name" value="HTH_LACI_1"/>
    <property type="match status" value="1"/>
</dbReference>
<evidence type="ECO:0000256" key="5">
    <source>
        <dbReference type="SAM" id="MobiDB-lite"/>
    </source>
</evidence>
<dbReference type="GO" id="GO:0003700">
    <property type="term" value="F:DNA-binding transcription factor activity"/>
    <property type="evidence" value="ECO:0007669"/>
    <property type="project" value="TreeGrafter"/>
</dbReference>
<dbReference type="Proteomes" id="UP000317378">
    <property type="component" value="Unassembled WGS sequence"/>
</dbReference>
<dbReference type="InterPro" id="IPR028082">
    <property type="entry name" value="Peripla_BP_I"/>
</dbReference>
<dbReference type="InterPro" id="IPR000843">
    <property type="entry name" value="HTH_LacI"/>
</dbReference>
<dbReference type="GO" id="GO:0000976">
    <property type="term" value="F:transcription cis-regulatory region binding"/>
    <property type="evidence" value="ECO:0007669"/>
    <property type="project" value="TreeGrafter"/>
</dbReference>
<evidence type="ECO:0000313" key="8">
    <source>
        <dbReference type="Proteomes" id="UP000317378"/>
    </source>
</evidence>
<reference evidence="7 8" key="1">
    <citation type="submission" date="2019-06" db="EMBL/GenBank/DDBJ databases">
        <title>Streptomyces sporangiiformans sp. nov., a novel actinomycete isolated from soil in Mount Song.</title>
        <authorList>
            <person name="Han L."/>
        </authorList>
    </citation>
    <scope>NUCLEOTIDE SEQUENCE [LARGE SCALE GENOMIC DNA]</scope>
    <source>
        <strain evidence="7 8">NEAU-SSA 1</strain>
    </source>
</reference>
<comment type="caution">
    <text evidence="7">The sequence shown here is derived from an EMBL/GenBank/DDBJ whole genome shotgun (WGS) entry which is preliminary data.</text>
</comment>
<dbReference type="InterPro" id="IPR046335">
    <property type="entry name" value="LacI/GalR-like_sensor"/>
</dbReference>
<feature type="region of interest" description="Disordered" evidence="5">
    <location>
        <begin position="326"/>
        <end position="347"/>
    </location>
</feature>
<dbReference type="PANTHER" id="PTHR30146">
    <property type="entry name" value="LACI-RELATED TRANSCRIPTIONAL REPRESSOR"/>
    <property type="match status" value="1"/>
</dbReference>